<protein>
    <submittedName>
        <fullName evidence="4">Uncharacterized protein LOC104738119</fullName>
    </submittedName>
</protein>
<dbReference type="RefSeq" id="XP_010456650.1">
    <property type="nucleotide sequence ID" value="XM_010458348.1"/>
</dbReference>
<feature type="region of interest" description="Disordered" evidence="1">
    <location>
        <begin position="286"/>
        <end position="310"/>
    </location>
</feature>
<gene>
    <name evidence="4" type="primary">LOC104738119</name>
</gene>
<organism evidence="3 4">
    <name type="scientific">Camelina sativa</name>
    <name type="common">False flax</name>
    <name type="synonym">Myagrum sativum</name>
    <dbReference type="NCBI Taxonomy" id="90675"/>
    <lineage>
        <taxon>Eukaryota</taxon>
        <taxon>Viridiplantae</taxon>
        <taxon>Streptophyta</taxon>
        <taxon>Embryophyta</taxon>
        <taxon>Tracheophyta</taxon>
        <taxon>Spermatophyta</taxon>
        <taxon>Magnoliopsida</taxon>
        <taxon>eudicotyledons</taxon>
        <taxon>Gunneridae</taxon>
        <taxon>Pentapetalae</taxon>
        <taxon>rosids</taxon>
        <taxon>malvids</taxon>
        <taxon>Brassicales</taxon>
        <taxon>Brassicaceae</taxon>
        <taxon>Camelineae</taxon>
        <taxon>Camelina</taxon>
    </lineage>
</organism>
<evidence type="ECO:0000259" key="2">
    <source>
        <dbReference type="Pfam" id="PF22936"/>
    </source>
</evidence>
<feature type="compositionally biased region" description="Low complexity" evidence="1">
    <location>
        <begin position="293"/>
        <end position="309"/>
    </location>
</feature>
<dbReference type="Proteomes" id="UP000694864">
    <property type="component" value="Chromosome 13"/>
</dbReference>
<proteinExistence type="predicted"/>
<reference evidence="3" key="1">
    <citation type="journal article" date="2014" name="Nat. Commun.">
        <title>The emerging biofuel crop Camelina sativa retains a highly undifferentiated hexaploid genome structure.</title>
        <authorList>
            <person name="Kagale S."/>
            <person name="Koh C."/>
            <person name="Nixon J."/>
            <person name="Bollina V."/>
            <person name="Clarke W.E."/>
            <person name="Tuteja R."/>
            <person name="Spillane C."/>
            <person name="Robinson S.J."/>
            <person name="Links M.G."/>
            <person name="Clarke C."/>
            <person name="Higgins E.E."/>
            <person name="Huebert T."/>
            <person name="Sharpe A.G."/>
            <person name="Parkin I.A."/>
        </authorList>
    </citation>
    <scope>NUCLEOTIDE SEQUENCE [LARGE SCALE GENOMIC DNA]</scope>
    <source>
        <strain evidence="3">cv. DH55</strain>
    </source>
</reference>
<dbReference type="PANTHER" id="PTHR47481">
    <property type="match status" value="1"/>
</dbReference>
<feature type="compositionally biased region" description="Low complexity" evidence="1">
    <location>
        <begin position="249"/>
        <end position="258"/>
    </location>
</feature>
<accession>A0ABM0VIE1</accession>
<name>A0ABM0VIE1_CAMSA</name>
<evidence type="ECO:0000313" key="3">
    <source>
        <dbReference type="Proteomes" id="UP000694864"/>
    </source>
</evidence>
<feature type="region of interest" description="Disordered" evidence="1">
    <location>
        <begin position="234"/>
        <end position="260"/>
    </location>
</feature>
<reference evidence="4" key="2">
    <citation type="submission" date="2025-08" db="UniProtKB">
        <authorList>
            <consortium name="RefSeq"/>
        </authorList>
    </citation>
    <scope>IDENTIFICATION</scope>
    <source>
        <tissue evidence="4">Leaf</tissue>
    </source>
</reference>
<dbReference type="InterPro" id="IPR054722">
    <property type="entry name" value="PolX-like_BBD"/>
</dbReference>
<evidence type="ECO:0000313" key="4">
    <source>
        <dbReference type="RefSeq" id="XP_010456650.1"/>
    </source>
</evidence>
<feature type="domain" description="Retrovirus-related Pol polyprotein from transposon TNT 1-94-like beta-barrel" evidence="2">
    <location>
        <begin position="325"/>
        <end position="389"/>
    </location>
</feature>
<keyword evidence="3" id="KW-1185">Reference proteome</keyword>
<sequence length="389" mass="42435">MADTTSATITTATENQIHHVNMANITKLTASNFLMWSRQIRALLAGYGLAGYLDVTTVAPDSTILREVRTTSNPEYNLWQRQDQLIVASLLGTISVEIQPILSKASTTTEIWALLTSTYVKPTWGHIKQLREQIKQWRKGTRSIDEYVQGLVSRFNQLATMGKPYEHEEQIEYLLGGLPENYKPIVDQIEGRDSPPTMPAIHEKLINFKLKLQSQASATSVVPVTANVAFNKSYGHSNNNNSRHHRYSSRGSLSSSLRGGHGRGYQGQCQLCGVFGHSAQRCSQLSTSSRGFQPSGGNYSPSPGSQGYPHANTATIPSYNPANLVMDSGATHNLTSDLSNLSHHQPYSGGEEVQIANGSGLKITHTGSALLPTPSSSLALKDVLYVPDL</sequence>
<dbReference type="Pfam" id="PF14223">
    <property type="entry name" value="Retrotran_gag_2"/>
    <property type="match status" value="1"/>
</dbReference>
<dbReference type="GeneID" id="104738119"/>
<dbReference type="PANTHER" id="PTHR47481:SF22">
    <property type="entry name" value="RETROTRANSPOSON GAG DOMAIN-CONTAINING PROTEIN"/>
    <property type="match status" value="1"/>
</dbReference>
<dbReference type="Pfam" id="PF22936">
    <property type="entry name" value="Pol_BBD"/>
    <property type="match status" value="1"/>
</dbReference>
<evidence type="ECO:0000256" key="1">
    <source>
        <dbReference type="SAM" id="MobiDB-lite"/>
    </source>
</evidence>